<evidence type="ECO:0000256" key="2">
    <source>
        <dbReference type="PROSITE-ProRule" id="PRU00284"/>
    </source>
</evidence>
<dbReference type="SMART" id="SM00283">
    <property type="entry name" value="MA"/>
    <property type="match status" value="1"/>
</dbReference>
<protein>
    <submittedName>
        <fullName evidence="4">Methyl-accepting chemotaxis protein</fullName>
    </submittedName>
</protein>
<dbReference type="InterPro" id="IPR025991">
    <property type="entry name" value="Chemoreceptor_zinc-bind_dom"/>
</dbReference>
<dbReference type="SUPFAM" id="SSF58104">
    <property type="entry name" value="Methyl-accepting chemotaxis protein (MCP) signaling domain"/>
    <property type="match status" value="1"/>
</dbReference>
<accession>A0A1G9DSZ4</accession>
<dbReference type="PROSITE" id="PS50111">
    <property type="entry name" value="CHEMOTAXIS_TRANSDUC_2"/>
    <property type="match status" value="1"/>
</dbReference>
<dbReference type="Gene3D" id="1.20.120.30">
    <property type="entry name" value="Aspartate receptor, ligand-binding domain"/>
    <property type="match status" value="1"/>
</dbReference>
<proteinExistence type="predicted"/>
<dbReference type="GO" id="GO:0016020">
    <property type="term" value="C:membrane"/>
    <property type="evidence" value="ECO:0007669"/>
    <property type="project" value="InterPro"/>
</dbReference>
<dbReference type="GO" id="GO:0007165">
    <property type="term" value="P:signal transduction"/>
    <property type="evidence" value="ECO:0007669"/>
    <property type="project" value="UniProtKB-KW"/>
</dbReference>
<dbReference type="EMBL" id="FNFP01000003">
    <property type="protein sequence ID" value="SDK66942.1"/>
    <property type="molecule type" value="Genomic_DNA"/>
</dbReference>
<dbReference type="Gene3D" id="1.10.287.950">
    <property type="entry name" value="Methyl-accepting chemotaxis protein"/>
    <property type="match status" value="1"/>
</dbReference>
<dbReference type="AlphaFoldDB" id="A0A1G9DSZ4"/>
<evidence type="ECO:0000259" key="3">
    <source>
        <dbReference type="PROSITE" id="PS50111"/>
    </source>
</evidence>
<organism evidence="4 5">
    <name type="scientific">Natronincola ferrireducens</name>
    <dbReference type="NCBI Taxonomy" id="393762"/>
    <lineage>
        <taxon>Bacteria</taxon>
        <taxon>Bacillati</taxon>
        <taxon>Bacillota</taxon>
        <taxon>Clostridia</taxon>
        <taxon>Peptostreptococcales</taxon>
        <taxon>Natronincolaceae</taxon>
        <taxon>Natronincola</taxon>
    </lineage>
</organism>
<dbReference type="PANTHER" id="PTHR32089:SF112">
    <property type="entry name" value="LYSOZYME-LIKE PROTEIN-RELATED"/>
    <property type="match status" value="1"/>
</dbReference>
<dbReference type="OrthoDB" id="9816519at2"/>
<dbReference type="PANTHER" id="PTHR32089">
    <property type="entry name" value="METHYL-ACCEPTING CHEMOTAXIS PROTEIN MCPB"/>
    <property type="match status" value="1"/>
</dbReference>
<evidence type="ECO:0000256" key="1">
    <source>
        <dbReference type="ARBA" id="ARBA00023224"/>
    </source>
</evidence>
<sequence>MLKGFGKKPCRETEEIIKYVEKAMNGQSAEEPNVKYPIHVTFLNYFKKLFSNEKQMAKAANNVLEVSTLLSSFDVNMAHISRKLIGFAKEMAILSESNLAIVQQTTASMNEVGSTVSMTSETLNQLSDSSRNLVESNYTSLEEIKEVNELKENVIKDARIMNEKIEQLVDMANKVNDIVKGVGAIAEQTNLLALNASIEAARAGEHGRGFAVVAEEIRKLADDTKTQLSGMTSFVENIQVAAKEGKQSMINAIDSTENMSHKIDGITKTTEKNVDMLQATINDVKTINESMIGIRKATEEINLAMDSSSQDAEKLSEMTLIIQQDASASAKYAKEISTIDDTLSATVKEMMGALQGSSNAISNEEFLHKLNNGKTSHLEWMKTLKTIAEEMRTYPIQINGSKCAFGHFYDAIKVTHPSILKEWQRIDGVHKKLHQLGEELLKAVEDKNRNQVEQLYHGAEKCSQEVFKYLDRIIEVVEEETKKGIHLFRKSEGTDSHYGCDENHHNCNH</sequence>
<dbReference type="Pfam" id="PF00015">
    <property type="entry name" value="MCPsignal"/>
    <property type="match status" value="1"/>
</dbReference>
<dbReference type="InterPro" id="IPR004089">
    <property type="entry name" value="MCPsignal_dom"/>
</dbReference>
<dbReference type="RefSeq" id="WP_090553303.1">
    <property type="nucleotide sequence ID" value="NZ_FNFP01000003.1"/>
</dbReference>
<reference evidence="4 5" key="1">
    <citation type="submission" date="2016-10" db="EMBL/GenBank/DDBJ databases">
        <authorList>
            <person name="de Groot N.N."/>
        </authorList>
    </citation>
    <scope>NUCLEOTIDE SEQUENCE [LARGE SCALE GENOMIC DNA]</scope>
    <source>
        <strain evidence="4 5">DSM 18346</strain>
    </source>
</reference>
<evidence type="ECO:0000313" key="5">
    <source>
        <dbReference type="Proteomes" id="UP000198718"/>
    </source>
</evidence>
<dbReference type="Proteomes" id="UP000198718">
    <property type="component" value="Unassembled WGS sequence"/>
</dbReference>
<feature type="domain" description="Methyl-accepting transducer" evidence="3">
    <location>
        <begin position="73"/>
        <end position="316"/>
    </location>
</feature>
<dbReference type="Pfam" id="PF13682">
    <property type="entry name" value="CZB"/>
    <property type="match status" value="1"/>
</dbReference>
<name>A0A1G9DSZ4_9FIRM</name>
<evidence type="ECO:0000313" key="4">
    <source>
        <dbReference type="EMBL" id="SDK66942.1"/>
    </source>
</evidence>
<gene>
    <name evidence="4" type="ORF">SAMN05660472_01722</name>
</gene>
<dbReference type="STRING" id="393762.SAMN05660472_01722"/>
<keyword evidence="1 2" id="KW-0807">Transducer</keyword>
<keyword evidence="5" id="KW-1185">Reference proteome</keyword>